<feature type="binding site" evidence="20 23">
    <location>
        <position position="1164"/>
    </location>
    <ligand>
        <name>Mn(2+)</name>
        <dbReference type="ChEBI" id="CHEBI:29035"/>
        <label>2</label>
    </ligand>
</feature>
<dbReference type="Gene3D" id="3.90.1860.10">
    <property type="entry name" value="tRNA-splicing ligase RtcB"/>
    <property type="match status" value="1"/>
</dbReference>
<evidence type="ECO:0000259" key="26">
    <source>
        <dbReference type="PROSITE" id="PS50259"/>
    </source>
</evidence>
<evidence type="ECO:0000256" key="9">
    <source>
        <dbReference type="ARBA" id="ARBA00022741"/>
    </source>
</evidence>
<dbReference type="Proteomes" id="UP000005408">
    <property type="component" value="Unassembled WGS sequence"/>
</dbReference>
<evidence type="ECO:0000256" key="16">
    <source>
        <dbReference type="ARBA" id="ARBA00023211"/>
    </source>
</evidence>
<proteinExistence type="inferred from homology"/>
<feature type="transmembrane region" description="Helical" evidence="24">
    <location>
        <begin position="645"/>
        <end position="663"/>
    </location>
</feature>
<keyword evidence="12 20" id="KW-0342">GTP-binding</keyword>
<feature type="binding site" evidence="20 22">
    <location>
        <position position="1409"/>
    </location>
    <ligand>
        <name>GMP</name>
        <dbReference type="ChEBI" id="CHEBI:58115"/>
    </ligand>
</feature>
<feature type="transmembrane region" description="Helical" evidence="24">
    <location>
        <begin position="738"/>
        <end position="759"/>
    </location>
</feature>
<dbReference type="InterPro" id="IPR011500">
    <property type="entry name" value="GPCR_3_9-Cys_dom"/>
</dbReference>
<evidence type="ECO:0000256" key="8">
    <source>
        <dbReference type="ARBA" id="ARBA00022723"/>
    </source>
</evidence>
<dbReference type="PANTHER" id="PTHR24060">
    <property type="entry name" value="METABOTROPIC GLUTAMATE RECEPTOR"/>
    <property type="match status" value="1"/>
</dbReference>
<evidence type="ECO:0000313" key="27">
    <source>
        <dbReference type="EnsemblMetazoa" id="G29692.1:cds"/>
    </source>
</evidence>
<dbReference type="GO" id="GO:0170057">
    <property type="term" value="F:RNA ligase (GTP) activity"/>
    <property type="evidence" value="ECO:0007669"/>
    <property type="project" value="UniProtKB-EC"/>
</dbReference>
<evidence type="ECO:0000256" key="21">
    <source>
        <dbReference type="PIRSR" id="PIRSR601233-1"/>
    </source>
</evidence>
<dbReference type="InterPro" id="IPR028082">
    <property type="entry name" value="Peripla_BP_I"/>
</dbReference>
<keyword evidence="4" id="KW-1003">Cell membrane</keyword>
<evidence type="ECO:0000256" key="1">
    <source>
        <dbReference type="ARBA" id="ARBA00004651"/>
    </source>
</evidence>
<evidence type="ECO:0000256" key="5">
    <source>
        <dbReference type="ARBA" id="ARBA00022598"/>
    </source>
</evidence>
<comment type="catalytic activity">
    <reaction evidence="19 20">
        <text>a 3'-end 2',3'-cyclophospho-ribonucleotide-RNA + a 5'-end dephospho-ribonucleoside-RNA + GTP + H2O = a ribonucleotidyl-ribonucleotide-RNA + GMP + diphosphate + H(+)</text>
        <dbReference type="Rhea" id="RHEA:68080"/>
        <dbReference type="Rhea" id="RHEA-COMP:10464"/>
        <dbReference type="Rhea" id="RHEA-COMP:13936"/>
        <dbReference type="Rhea" id="RHEA-COMP:17355"/>
        <dbReference type="ChEBI" id="CHEBI:15377"/>
        <dbReference type="ChEBI" id="CHEBI:15378"/>
        <dbReference type="ChEBI" id="CHEBI:33019"/>
        <dbReference type="ChEBI" id="CHEBI:37565"/>
        <dbReference type="ChEBI" id="CHEBI:58115"/>
        <dbReference type="ChEBI" id="CHEBI:83064"/>
        <dbReference type="ChEBI" id="CHEBI:138284"/>
        <dbReference type="ChEBI" id="CHEBI:173118"/>
        <dbReference type="EC" id="6.5.1.8"/>
    </reaction>
</comment>
<keyword evidence="25" id="KW-0732">Signal</keyword>
<keyword evidence="16 20" id="KW-0464">Manganese</keyword>
<dbReference type="SUPFAM" id="SSF103365">
    <property type="entry name" value="Hypothetical protein PH1602"/>
    <property type="match status" value="1"/>
</dbReference>
<evidence type="ECO:0000256" key="25">
    <source>
        <dbReference type="SAM" id="SignalP"/>
    </source>
</evidence>
<evidence type="ECO:0000313" key="28">
    <source>
        <dbReference type="Proteomes" id="UP000005408"/>
    </source>
</evidence>
<keyword evidence="6 24" id="KW-0812">Transmembrane</keyword>
<feature type="transmembrane region" description="Helical" evidence="24">
    <location>
        <begin position="692"/>
        <end position="712"/>
    </location>
</feature>
<dbReference type="InterPro" id="IPR000162">
    <property type="entry name" value="GPCR_3_mtglu_rcpt"/>
</dbReference>
<reference evidence="27" key="1">
    <citation type="submission" date="2022-08" db="UniProtKB">
        <authorList>
            <consortium name="EnsemblMetazoa"/>
        </authorList>
    </citation>
    <scope>IDENTIFICATION</scope>
    <source>
        <strain evidence="27">05x7-T-G4-1.051#20</strain>
    </source>
</reference>
<feature type="binding site" evidence="20">
    <location>
        <position position="1027"/>
    </location>
    <ligand>
        <name>Mn(2+)</name>
        <dbReference type="ChEBI" id="CHEBI:29035"/>
        <label>1</label>
    </ligand>
</feature>
<dbReference type="InterPro" id="IPR038550">
    <property type="entry name" value="GPCR_3_9-Cys_sf"/>
</dbReference>
<dbReference type="GO" id="GO:0006388">
    <property type="term" value="P:tRNA splicing, via endonucleolytic cleavage and ligation"/>
    <property type="evidence" value="ECO:0007669"/>
    <property type="project" value="UniProtKB-UniRule"/>
</dbReference>
<evidence type="ECO:0000256" key="11">
    <source>
        <dbReference type="ARBA" id="ARBA00023040"/>
    </source>
</evidence>
<evidence type="ECO:0000256" key="12">
    <source>
        <dbReference type="ARBA" id="ARBA00023134"/>
    </source>
</evidence>
<evidence type="ECO:0000256" key="13">
    <source>
        <dbReference type="ARBA" id="ARBA00023136"/>
    </source>
</evidence>
<dbReference type="PROSITE" id="PS00980">
    <property type="entry name" value="G_PROTEIN_RECEP_F3_2"/>
    <property type="match status" value="1"/>
</dbReference>
<evidence type="ECO:0000256" key="6">
    <source>
        <dbReference type="ARBA" id="ARBA00022692"/>
    </source>
</evidence>
<feature type="chain" id="PRO_5036492407" description="RNA-splicing ligase RtcB homolog" evidence="25">
    <location>
        <begin position="30"/>
        <end position="1410"/>
    </location>
</feature>
<keyword evidence="15" id="KW-0325">Glycoprotein</keyword>
<feature type="binding site" evidence="20 22">
    <location>
        <position position="1314"/>
    </location>
    <ligand>
        <name>GMP</name>
        <dbReference type="ChEBI" id="CHEBI:58115"/>
    </ligand>
</feature>
<evidence type="ECO:0000256" key="20">
    <source>
        <dbReference type="HAMAP-Rule" id="MF_03144"/>
    </source>
</evidence>
<feature type="binding site" evidence="20 23">
    <location>
        <position position="1024"/>
    </location>
    <ligand>
        <name>Mn(2+)</name>
        <dbReference type="ChEBI" id="CHEBI:29035"/>
        <label>1</label>
    </ligand>
</feature>
<evidence type="ECO:0000256" key="22">
    <source>
        <dbReference type="PIRSR" id="PIRSR601233-2"/>
    </source>
</evidence>
<feature type="binding site" evidence="20 22">
    <location>
        <begin position="1258"/>
        <end position="1259"/>
    </location>
    <ligand>
        <name>GMP</name>
        <dbReference type="ChEBI" id="CHEBI:58115"/>
    </ligand>
</feature>
<dbReference type="EC" id="6.5.1.8" evidence="20"/>
<keyword evidence="7 20" id="KW-0819">tRNA processing</keyword>
<evidence type="ECO:0000256" key="7">
    <source>
        <dbReference type="ARBA" id="ARBA00022694"/>
    </source>
</evidence>
<comment type="similarity">
    <text evidence="3 20">Belongs to the RtcB family.</text>
</comment>
<keyword evidence="5 20" id="KW-0436">Ligase</keyword>
<dbReference type="CDD" id="cd06362">
    <property type="entry name" value="PBP1_mGluR"/>
    <property type="match status" value="1"/>
</dbReference>
<dbReference type="PROSITE" id="PS50259">
    <property type="entry name" value="G_PROTEIN_RECEP_F3_4"/>
    <property type="match status" value="1"/>
</dbReference>
<dbReference type="SMR" id="A0A8W8LTY0"/>
<feature type="domain" description="G-protein coupled receptors family 3 profile" evidence="26">
    <location>
        <begin position="579"/>
        <end position="845"/>
    </location>
</feature>
<keyword evidence="11" id="KW-0297">G-protein coupled receptor</keyword>
<dbReference type="EnsemblMetazoa" id="G29692.1">
    <property type="protein sequence ID" value="G29692.1:cds"/>
    <property type="gene ID" value="G29692"/>
</dbReference>
<dbReference type="GO" id="GO:0004930">
    <property type="term" value="F:G protein-coupled receptor activity"/>
    <property type="evidence" value="ECO:0007669"/>
    <property type="project" value="UniProtKB-KW"/>
</dbReference>
<dbReference type="InterPro" id="IPR017979">
    <property type="entry name" value="GPCR_3_CS"/>
</dbReference>
<accession>A0A8W8LTY0</accession>
<comment type="subcellular location">
    <subcellularLocation>
        <location evidence="1">Cell membrane</location>
        <topology evidence="1">Multi-pass membrane protein</topology>
    </subcellularLocation>
</comment>
<dbReference type="PRINTS" id="PR00248">
    <property type="entry name" value="GPCRMGR"/>
</dbReference>
<keyword evidence="9 20" id="KW-0547">Nucleotide-binding</keyword>
<dbReference type="Gene3D" id="3.40.50.2300">
    <property type="match status" value="2"/>
</dbReference>
<evidence type="ECO:0000256" key="19">
    <source>
        <dbReference type="ARBA" id="ARBA00049514"/>
    </source>
</evidence>
<feature type="binding site" evidence="20">
    <location>
        <position position="1027"/>
    </location>
    <ligand>
        <name>Mn(2+)</name>
        <dbReference type="ChEBI" id="CHEBI:29035"/>
        <label>2</label>
    </ligand>
</feature>
<dbReference type="HAMAP" id="MF_03144">
    <property type="entry name" value="RtcB_euk"/>
    <property type="match status" value="1"/>
</dbReference>
<dbReference type="Pfam" id="PF07562">
    <property type="entry name" value="NCD3G"/>
    <property type="match status" value="1"/>
</dbReference>
<feature type="transmembrane region" description="Helical" evidence="24">
    <location>
        <begin position="771"/>
        <end position="793"/>
    </location>
</feature>
<evidence type="ECO:0000256" key="24">
    <source>
        <dbReference type="SAM" id="Phobius"/>
    </source>
</evidence>
<feature type="binding site" evidence="20 23">
    <location>
        <position position="1132"/>
    </location>
    <ligand>
        <name>Mn(2+)</name>
        <dbReference type="ChEBI" id="CHEBI:29035"/>
        <label>1</label>
    </ligand>
</feature>
<dbReference type="Pfam" id="PF00003">
    <property type="entry name" value="7tm_3"/>
    <property type="match status" value="1"/>
</dbReference>
<feature type="transmembrane region" description="Helical" evidence="24">
    <location>
        <begin position="572"/>
        <end position="599"/>
    </location>
</feature>
<dbReference type="CDD" id="cd15934">
    <property type="entry name" value="7tmC_mGluRs_group2_3"/>
    <property type="match status" value="1"/>
</dbReference>
<dbReference type="GO" id="GO:0046872">
    <property type="term" value="F:metal ion binding"/>
    <property type="evidence" value="ECO:0007669"/>
    <property type="project" value="UniProtKB-KW"/>
</dbReference>
<feature type="transmembrane region" description="Helical" evidence="24">
    <location>
        <begin position="619"/>
        <end position="639"/>
    </location>
</feature>
<evidence type="ECO:0000256" key="4">
    <source>
        <dbReference type="ARBA" id="ARBA00022475"/>
    </source>
</evidence>
<keyword evidence="10 24" id="KW-1133">Transmembrane helix</keyword>
<dbReference type="FunFam" id="2.10.50.30:FF:000001">
    <property type="entry name" value="metabotropic glutamate receptor 1"/>
    <property type="match status" value="1"/>
</dbReference>
<dbReference type="PROSITE" id="PS01288">
    <property type="entry name" value="UPF0027"/>
    <property type="match status" value="1"/>
</dbReference>
<dbReference type="Pfam" id="PF01139">
    <property type="entry name" value="RtcB"/>
    <property type="match status" value="1"/>
</dbReference>
<keyword evidence="28" id="KW-1185">Reference proteome</keyword>
<evidence type="ECO:0000256" key="18">
    <source>
        <dbReference type="ARBA" id="ARBA00047746"/>
    </source>
</evidence>
<comment type="subunit">
    <text evidence="20">Catalytic component of the tRNA-splicing ligase complex.</text>
</comment>
<dbReference type="InterPro" id="IPR001233">
    <property type="entry name" value="RtcB"/>
</dbReference>
<evidence type="ECO:0000256" key="23">
    <source>
        <dbReference type="PIRSR" id="PIRSR601233-3"/>
    </source>
</evidence>
<dbReference type="InterPro" id="IPR000337">
    <property type="entry name" value="GPCR_3"/>
</dbReference>
<dbReference type="SUPFAM" id="SSF53822">
    <property type="entry name" value="Periplasmic binding protein-like I"/>
    <property type="match status" value="1"/>
</dbReference>
<feature type="transmembrane region" description="Helical" evidence="24">
    <location>
        <begin position="799"/>
        <end position="822"/>
    </location>
</feature>
<feature type="binding site" evidence="20 22">
    <location>
        <begin position="1333"/>
        <end position="1336"/>
    </location>
    <ligand>
        <name>GMP</name>
        <dbReference type="ChEBI" id="CHEBI:58115"/>
    </ligand>
</feature>
<feature type="binding site" evidence="20 23">
    <location>
        <position position="1258"/>
    </location>
    <ligand>
        <name>Mn(2+)</name>
        <dbReference type="ChEBI" id="CHEBI:29035"/>
        <label>2</label>
    </ligand>
</feature>
<dbReference type="InterPro" id="IPR036025">
    <property type="entry name" value="RtcB-like_sf"/>
</dbReference>
<evidence type="ECO:0000256" key="17">
    <source>
        <dbReference type="ARBA" id="ARBA00023224"/>
    </source>
</evidence>
<comment type="similarity">
    <text evidence="2">Belongs to the G-protein coupled receptor 3 family.</text>
</comment>
<sequence length="1410" mass="157174">MMGVIFPLWASFAEKILVLLVVFLLRVRAENPALSAYIPGEIIIGGLFPIHQKSSGDRSICGEINMDRGVQRAEAMLFTIDEINRNPKVLPKITLGAKIYDTCARGTYALERSLEFIRGSFTSIGSSDFFCDDGTKAKANHTFENVAGVIGGSYSSVSIQVANLLRLFKLPQISYASTSADLSDKARYDYFSRTVPPDDFQAKAIVDIVEFFNWTYVSTVASEGDYGQSGIDEFKEKAVARNICIAESIKILSNSNPSTFDDAITKLLAKENAKIVVLFLRIEDATHLLDAARRSGVGSRFVWIASDAWGTQEKPVLQNSWVAEGALTIELQSSFIPPFNDYFLSLNPLNNVRNPWFKEYWTSAHNCSFKVSQGERAKCTGSEKLSTGTFKQETKVQFIYDAVYAIALAIDAMHKASCTTEELCDDMRQINGMILREYILNTTFNDGYGAFVKFDEKGDAMGRYNIMNFQKNEKTGSYQYKVVGSWTDSLTIDTDKIVWAGKTREVPSSRCSRPCEFNEFKFVGKDGDTCCWACIKCQEWEYLKDEFTCVDCGEAMWPNPDKRGCHRLPEQYISILSVYALVPVVLSCVGLIATCIVIVTFLQHNDTPVVMASGRELSYMLLGGCVLCYLVTFVLIARPSTITCAIQRAGIGLGFSVIYSSLLTKTNRISRIFDSARRSARRPPFISPKSQIVITLVLISIQVLFSIVWLVLERPGTRLYTPKNKRNEVMLKCKTDDISFLVSLLYNIILIIVCTLYAIKTRKIPENFNESKFIGFAMYTTCIIWLAFVPIYFGTLNSFEVQITTLCISISLSATVALVCLFTPKMYIIVFQPEKNVRRLTMNSASYKKPVTNTSSVLGANNHDSYTDERIKLNVNYDERHGVRTVPDYVISDFGKEEYKKIISMVVRTYNDELKYLEKISNCCWRIKKGFVENMNVEGIFYTNETLEKLMFDELKQSCRTQGYGGFLPGMKQIGNVAALPGIVGKSIGLPDVHSGYGFAIGNMAAFDMSNKDAVVSPGGVGFDINCGVRLLRTNLMEKDVAPLKEQLAQCMFDHIPVGVGSKGIIPMTAQNLEEALEMGMDWSLREGYAWAEDKEHCEEYGRMLQADPGKVSSRAKKRGLPQLGTLGAGNHYAEIQVVDEIYNKFAAKKMGIECKGQVCVMIHCGSRGLGHQVATDALVAMEKAMKRDNIKVNDRQLACAKIYSQEGQDYLKGMAAAANYAWVNRSSMTFLCRQAFAKMFDSTPDDLDMFMIYDVSHNIAKVEEHFVDGKQKTLLVHRKGSTRAFPPHHPLIPVDYQLTGQPVLIGGTMGTCSYVLTGTQQGMDETYGTTCHGAGRALSRAKSRRNLDYTEVLSALEEKGISIRVASPKLVMEEAPESYKNVTDVVDTCHMAGISKKAIKLRPIAVIKG</sequence>
<dbReference type="Gene3D" id="2.10.50.30">
    <property type="entry name" value="GPCR, family 3, nine cysteines domain"/>
    <property type="match status" value="1"/>
</dbReference>
<comment type="catalytic activity">
    <reaction evidence="18 20">
        <text>a 3'-end 3'-phospho-ribonucleotide-RNA + a 5'-end dephospho-ribonucleoside-RNA + GTP = a ribonucleotidyl-ribonucleotide-RNA + GMP + diphosphate</text>
        <dbReference type="Rhea" id="RHEA:68076"/>
        <dbReference type="Rhea" id="RHEA-COMP:10463"/>
        <dbReference type="Rhea" id="RHEA-COMP:13936"/>
        <dbReference type="Rhea" id="RHEA-COMP:17355"/>
        <dbReference type="ChEBI" id="CHEBI:33019"/>
        <dbReference type="ChEBI" id="CHEBI:37565"/>
        <dbReference type="ChEBI" id="CHEBI:58115"/>
        <dbReference type="ChEBI" id="CHEBI:83062"/>
        <dbReference type="ChEBI" id="CHEBI:138284"/>
        <dbReference type="ChEBI" id="CHEBI:173118"/>
        <dbReference type="EC" id="6.5.1.8"/>
    </reaction>
</comment>
<comment type="function">
    <text evidence="20">Catalytic subunit of the tRNA-splicing ligase complex that acts by directly joining spliced tRNA halves to mature-sized tRNAs by incorporating the precursor-derived splice junction phosphate into the mature tRNA as a canonical 3',5'-phosphodiester. May act as an RNA ligase with broad substrate specificity, and may function toward other RNAs.</text>
</comment>
<dbReference type="InterPro" id="IPR001828">
    <property type="entry name" value="ANF_lig-bd_rcpt"/>
</dbReference>
<feature type="signal peptide" evidence="25">
    <location>
        <begin position="1"/>
        <end position="29"/>
    </location>
</feature>
<organism evidence="27 28">
    <name type="scientific">Magallana gigas</name>
    <name type="common">Pacific oyster</name>
    <name type="synonym">Crassostrea gigas</name>
    <dbReference type="NCBI Taxonomy" id="29159"/>
    <lineage>
        <taxon>Eukaryota</taxon>
        <taxon>Metazoa</taxon>
        <taxon>Spiralia</taxon>
        <taxon>Lophotrochozoa</taxon>
        <taxon>Mollusca</taxon>
        <taxon>Bivalvia</taxon>
        <taxon>Autobranchia</taxon>
        <taxon>Pteriomorphia</taxon>
        <taxon>Ostreida</taxon>
        <taxon>Ostreoidea</taxon>
        <taxon>Ostreidae</taxon>
        <taxon>Magallana</taxon>
    </lineage>
</organism>
<dbReference type="Pfam" id="PF01094">
    <property type="entry name" value="ANF_receptor"/>
    <property type="match status" value="1"/>
</dbReference>
<dbReference type="GO" id="GO:0005525">
    <property type="term" value="F:GTP binding"/>
    <property type="evidence" value="ECO:0007669"/>
    <property type="project" value="UniProtKB-KW"/>
</dbReference>
<comment type="cofactor">
    <cofactor evidence="20 23">
        <name>Mn(2+)</name>
        <dbReference type="ChEBI" id="CHEBI:29035"/>
    </cofactor>
    <text evidence="20 23">Binds 2 manganese ions per subunit.</text>
</comment>
<evidence type="ECO:0000256" key="15">
    <source>
        <dbReference type="ARBA" id="ARBA00023180"/>
    </source>
</evidence>
<feature type="binding site" evidence="20 22">
    <location>
        <begin position="1131"/>
        <end position="1135"/>
    </location>
    <ligand>
        <name>GMP</name>
        <dbReference type="ChEBI" id="CHEBI:58115"/>
    </ligand>
</feature>
<feature type="binding site" evidence="20 22">
    <location>
        <begin position="1307"/>
        <end position="1310"/>
    </location>
    <ligand>
        <name>GMP</name>
        <dbReference type="ChEBI" id="CHEBI:58115"/>
    </ligand>
</feature>
<dbReference type="InterPro" id="IPR050726">
    <property type="entry name" value="mGluR"/>
</dbReference>
<name>A0A8W8LTY0_MAGGI</name>
<evidence type="ECO:0000256" key="14">
    <source>
        <dbReference type="ARBA" id="ARBA00023170"/>
    </source>
</evidence>
<dbReference type="GO" id="GO:0005886">
    <property type="term" value="C:plasma membrane"/>
    <property type="evidence" value="ECO:0007669"/>
    <property type="project" value="UniProtKB-SubCell"/>
</dbReference>
<dbReference type="GO" id="GO:0072669">
    <property type="term" value="C:tRNA-splicing ligase complex"/>
    <property type="evidence" value="ECO:0007669"/>
    <property type="project" value="UniProtKB-UniRule"/>
</dbReference>
<dbReference type="FunFam" id="3.40.50.2300:FF:000145">
    <property type="entry name" value="Glutamate receptor, metabotropic"/>
    <property type="match status" value="1"/>
</dbReference>
<feature type="active site" description="GMP-histidine intermediate" evidence="20 21">
    <location>
        <position position="1333"/>
    </location>
</feature>
<comment type="miscellaneous">
    <text evidence="20">Ligation probably proceeds through 3 nucleotidyl transfer steps, with 2',3'-cyclic phosphate termini being hydrolyzed to 3'-P termini in a step that precedes 3'-P activation with GMP. In the first nucleotidyl transfer step, RTCB reacts with GTP to form a covalent RTCB-histidine-GMP intermediate with release of PPi; in the second step, the GMP moiety is transferred to the RNA 3'-P; in the third step, the 5'-OH from the opposite RNA strand attacks the activated 3'-P to form a 3',5'-phosphodiester bond and release GMP.</text>
</comment>
<evidence type="ECO:0000256" key="3">
    <source>
        <dbReference type="ARBA" id="ARBA00008071"/>
    </source>
</evidence>
<keyword evidence="14" id="KW-0675">Receptor</keyword>
<keyword evidence="17" id="KW-0807">Transducer</keyword>
<dbReference type="InterPro" id="IPR027513">
    <property type="entry name" value="RtcB_euk"/>
</dbReference>
<dbReference type="InterPro" id="IPR017978">
    <property type="entry name" value="GPCR_3_C"/>
</dbReference>
<evidence type="ECO:0000256" key="2">
    <source>
        <dbReference type="ARBA" id="ARBA00007242"/>
    </source>
</evidence>
<evidence type="ECO:0000256" key="10">
    <source>
        <dbReference type="ARBA" id="ARBA00022989"/>
    </source>
</evidence>
<keyword evidence="13 24" id="KW-0472">Membrane</keyword>
<dbReference type="PRINTS" id="PR00593">
    <property type="entry name" value="MTABOTROPICR"/>
</dbReference>
<protein>
    <recommendedName>
        <fullName evidence="20">RNA-splicing ligase RtcB homolog</fullName>
        <ecNumber evidence="20">6.5.1.8</ecNumber>
    </recommendedName>
    <alternativeName>
        <fullName evidence="20">3'-phosphate/5'-hydroxy nucleic acid ligase</fullName>
    </alternativeName>
</protein>
<dbReference type="FunFam" id="3.90.1860.10:FF:000001">
    <property type="entry name" value="tRNA-splicing ligase RtcB homolog"/>
    <property type="match status" value="1"/>
</dbReference>
<keyword evidence="8 20" id="KW-0479">Metal-binding</keyword>